<keyword evidence="5 14" id="KW-0349">Heme</keyword>
<evidence type="ECO:0000256" key="13">
    <source>
        <dbReference type="ARBA" id="ARBA00023180"/>
    </source>
</evidence>
<dbReference type="Pfam" id="PF00067">
    <property type="entry name" value="p450"/>
    <property type="match status" value="1"/>
</dbReference>
<dbReference type="GO" id="GO:0005506">
    <property type="term" value="F:iron ion binding"/>
    <property type="evidence" value="ECO:0007669"/>
    <property type="project" value="InterPro"/>
</dbReference>
<accession>A0A5C3KHE3</accession>
<evidence type="ECO:0000256" key="3">
    <source>
        <dbReference type="ARBA" id="ARBA00005179"/>
    </source>
</evidence>
<evidence type="ECO:0000256" key="4">
    <source>
        <dbReference type="ARBA" id="ARBA00010617"/>
    </source>
</evidence>
<evidence type="ECO:0000256" key="14">
    <source>
        <dbReference type="PIRSR" id="PIRSR602401-1"/>
    </source>
</evidence>
<proteinExistence type="inferred from homology"/>
<dbReference type="GO" id="GO:0020037">
    <property type="term" value="F:heme binding"/>
    <property type="evidence" value="ECO:0007669"/>
    <property type="project" value="InterPro"/>
</dbReference>
<dbReference type="PRINTS" id="PR00463">
    <property type="entry name" value="EP450I"/>
</dbReference>
<comment type="similarity">
    <text evidence="4 15">Belongs to the cytochrome P450 family.</text>
</comment>
<gene>
    <name evidence="16" type="ORF">FA15DRAFT_726871</name>
</gene>
<dbReference type="GO" id="GO:0016705">
    <property type="term" value="F:oxidoreductase activity, acting on paired donors, with incorporation or reduction of molecular oxygen"/>
    <property type="evidence" value="ECO:0007669"/>
    <property type="project" value="InterPro"/>
</dbReference>
<evidence type="ECO:0000256" key="11">
    <source>
        <dbReference type="ARBA" id="ARBA00023033"/>
    </source>
</evidence>
<name>A0A5C3KHE3_COPMA</name>
<dbReference type="PANTHER" id="PTHR46300:SF2">
    <property type="entry name" value="CYTOCHROME P450 MONOOXYGENASE ALNH-RELATED"/>
    <property type="match status" value="1"/>
</dbReference>
<evidence type="ECO:0000256" key="6">
    <source>
        <dbReference type="ARBA" id="ARBA00022692"/>
    </source>
</evidence>
<dbReference type="STRING" id="230819.A0A5C3KHE3"/>
<evidence type="ECO:0000313" key="16">
    <source>
        <dbReference type="EMBL" id="TFK19307.1"/>
    </source>
</evidence>
<dbReference type="InterPro" id="IPR017972">
    <property type="entry name" value="Cyt_P450_CS"/>
</dbReference>
<keyword evidence="10 14" id="KW-0408">Iron</keyword>
<organism evidence="16 17">
    <name type="scientific">Coprinopsis marcescibilis</name>
    <name type="common">Agaric fungus</name>
    <name type="synonym">Psathyrella marcescibilis</name>
    <dbReference type="NCBI Taxonomy" id="230819"/>
    <lineage>
        <taxon>Eukaryota</taxon>
        <taxon>Fungi</taxon>
        <taxon>Dikarya</taxon>
        <taxon>Basidiomycota</taxon>
        <taxon>Agaricomycotina</taxon>
        <taxon>Agaricomycetes</taxon>
        <taxon>Agaricomycetidae</taxon>
        <taxon>Agaricales</taxon>
        <taxon>Agaricineae</taxon>
        <taxon>Psathyrellaceae</taxon>
        <taxon>Coprinopsis</taxon>
    </lineage>
</organism>
<dbReference type="Proteomes" id="UP000307440">
    <property type="component" value="Unassembled WGS sequence"/>
</dbReference>
<evidence type="ECO:0000256" key="9">
    <source>
        <dbReference type="ARBA" id="ARBA00023002"/>
    </source>
</evidence>
<dbReference type="GO" id="GO:0016020">
    <property type="term" value="C:membrane"/>
    <property type="evidence" value="ECO:0007669"/>
    <property type="project" value="UniProtKB-SubCell"/>
</dbReference>
<evidence type="ECO:0000256" key="5">
    <source>
        <dbReference type="ARBA" id="ARBA00022617"/>
    </source>
</evidence>
<dbReference type="Gene3D" id="1.10.630.10">
    <property type="entry name" value="Cytochrome P450"/>
    <property type="match status" value="1"/>
</dbReference>
<keyword evidence="13" id="KW-0325">Glycoprotein</keyword>
<evidence type="ECO:0000256" key="15">
    <source>
        <dbReference type="RuleBase" id="RU000461"/>
    </source>
</evidence>
<dbReference type="SUPFAM" id="SSF48264">
    <property type="entry name" value="Cytochrome P450"/>
    <property type="match status" value="1"/>
</dbReference>
<keyword evidence="11 15" id="KW-0503">Monooxygenase</keyword>
<comment type="pathway">
    <text evidence="3">Secondary metabolite biosynthesis.</text>
</comment>
<dbReference type="PRINTS" id="PR00385">
    <property type="entry name" value="P450"/>
</dbReference>
<sequence>MLYDALISLPLLETQRLLALALVVISIYVVQRRRQWNLRRGGRPLPPGPKGLPIIGNALDIPTKFEWEVYDKWAKEYDSEIVHAGALGFSIAVLSSRKAAIEILDHKSAVTSARFVPTHPTQSMGWDFILPLIQIGDKYRDMRKLFQQHFHDATRYRVGVKESLPQMLSSLVDNPEDFRYINRFFIMSTVYKFTYGVRDKAKVDYYSKMLQDVAERSAQAVIPGAFLVDIFPFLKYVPEWAPGAGFKRVARESFELGLRFADEPLNEALNEMNLGNGETCFVSTAHSNAERDGVVDEQSLRLIRDVGASVTTAGTDTILSTLDYFYYTMSVHPKVQQLAQKELDDYLKGDRLPTLDDEPNLPYITALVREVVRGKHIIPFLLAGVAHLSTEDLVYNGYFIPRNTFIIPNQWAMLRDENDFPQPEMFKPERHLTSEGKLNSSVVNPESIAFGFGRRICPGSHLAMSTLFVAISSVLTLFTIEKVEEFDPDRQIRLGVSR</sequence>
<comment type="subcellular location">
    <subcellularLocation>
        <location evidence="2">Membrane</location>
        <topology evidence="2">Single-pass membrane protein</topology>
    </subcellularLocation>
</comment>
<dbReference type="GO" id="GO:0004497">
    <property type="term" value="F:monooxygenase activity"/>
    <property type="evidence" value="ECO:0007669"/>
    <property type="project" value="UniProtKB-KW"/>
</dbReference>
<dbReference type="AlphaFoldDB" id="A0A5C3KHE3"/>
<dbReference type="InterPro" id="IPR002401">
    <property type="entry name" value="Cyt_P450_E_grp-I"/>
</dbReference>
<dbReference type="InterPro" id="IPR001128">
    <property type="entry name" value="Cyt_P450"/>
</dbReference>
<evidence type="ECO:0000256" key="8">
    <source>
        <dbReference type="ARBA" id="ARBA00022989"/>
    </source>
</evidence>
<keyword evidence="12" id="KW-0472">Membrane</keyword>
<keyword evidence="6" id="KW-0812">Transmembrane</keyword>
<dbReference type="PANTHER" id="PTHR46300">
    <property type="entry name" value="P450, PUTATIVE (EUROFUNG)-RELATED-RELATED"/>
    <property type="match status" value="1"/>
</dbReference>
<evidence type="ECO:0000256" key="2">
    <source>
        <dbReference type="ARBA" id="ARBA00004167"/>
    </source>
</evidence>
<protein>
    <submittedName>
        <fullName evidence="16">Cytochrome P450</fullName>
    </submittedName>
</protein>
<evidence type="ECO:0000313" key="17">
    <source>
        <dbReference type="Proteomes" id="UP000307440"/>
    </source>
</evidence>
<feature type="binding site" description="axial binding residue" evidence="14">
    <location>
        <position position="457"/>
    </location>
    <ligand>
        <name>heme</name>
        <dbReference type="ChEBI" id="CHEBI:30413"/>
    </ligand>
    <ligandPart>
        <name>Fe</name>
        <dbReference type="ChEBI" id="CHEBI:18248"/>
    </ligandPart>
</feature>
<reference evidence="16 17" key="1">
    <citation type="journal article" date="2019" name="Nat. Ecol. Evol.">
        <title>Megaphylogeny resolves global patterns of mushroom evolution.</title>
        <authorList>
            <person name="Varga T."/>
            <person name="Krizsan K."/>
            <person name="Foldi C."/>
            <person name="Dima B."/>
            <person name="Sanchez-Garcia M."/>
            <person name="Sanchez-Ramirez S."/>
            <person name="Szollosi G.J."/>
            <person name="Szarkandi J.G."/>
            <person name="Papp V."/>
            <person name="Albert L."/>
            <person name="Andreopoulos W."/>
            <person name="Angelini C."/>
            <person name="Antonin V."/>
            <person name="Barry K.W."/>
            <person name="Bougher N.L."/>
            <person name="Buchanan P."/>
            <person name="Buyck B."/>
            <person name="Bense V."/>
            <person name="Catcheside P."/>
            <person name="Chovatia M."/>
            <person name="Cooper J."/>
            <person name="Damon W."/>
            <person name="Desjardin D."/>
            <person name="Finy P."/>
            <person name="Geml J."/>
            <person name="Haridas S."/>
            <person name="Hughes K."/>
            <person name="Justo A."/>
            <person name="Karasinski D."/>
            <person name="Kautmanova I."/>
            <person name="Kiss B."/>
            <person name="Kocsube S."/>
            <person name="Kotiranta H."/>
            <person name="LaButti K.M."/>
            <person name="Lechner B.E."/>
            <person name="Liimatainen K."/>
            <person name="Lipzen A."/>
            <person name="Lukacs Z."/>
            <person name="Mihaltcheva S."/>
            <person name="Morgado L.N."/>
            <person name="Niskanen T."/>
            <person name="Noordeloos M.E."/>
            <person name="Ohm R.A."/>
            <person name="Ortiz-Santana B."/>
            <person name="Ovrebo C."/>
            <person name="Racz N."/>
            <person name="Riley R."/>
            <person name="Savchenko A."/>
            <person name="Shiryaev A."/>
            <person name="Soop K."/>
            <person name="Spirin V."/>
            <person name="Szebenyi C."/>
            <person name="Tomsovsky M."/>
            <person name="Tulloss R.E."/>
            <person name="Uehling J."/>
            <person name="Grigoriev I.V."/>
            <person name="Vagvolgyi C."/>
            <person name="Papp T."/>
            <person name="Martin F.M."/>
            <person name="Miettinen O."/>
            <person name="Hibbett D.S."/>
            <person name="Nagy L.G."/>
        </authorList>
    </citation>
    <scope>NUCLEOTIDE SEQUENCE [LARGE SCALE GENOMIC DNA]</scope>
    <source>
        <strain evidence="16 17">CBS 121175</strain>
    </source>
</reference>
<evidence type="ECO:0000256" key="12">
    <source>
        <dbReference type="ARBA" id="ARBA00023136"/>
    </source>
</evidence>
<keyword evidence="7 14" id="KW-0479">Metal-binding</keyword>
<keyword evidence="9 15" id="KW-0560">Oxidoreductase</keyword>
<dbReference type="PROSITE" id="PS00086">
    <property type="entry name" value="CYTOCHROME_P450"/>
    <property type="match status" value="1"/>
</dbReference>
<evidence type="ECO:0000256" key="10">
    <source>
        <dbReference type="ARBA" id="ARBA00023004"/>
    </source>
</evidence>
<evidence type="ECO:0000256" key="1">
    <source>
        <dbReference type="ARBA" id="ARBA00001971"/>
    </source>
</evidence>
<dbReference type="OrthoDB" id="3934656at2759"/>
<keyword evidence="17" id="KW-1185">Reference proteome</keyword>
<dbReference type="InterPro" id="IPR050364">
    <property type="entry name" value="Cytochrome_P450_fung"/>
</dbReference>
<evidence type="ECO:0000256" key="7">
    <source>
        <dbReference type="ARBA" id="ARBA00022723"/>
    </source>
</evidence>
<dbReference type="InterPro" id="IPR036396">
    <property type="entry name" value="Cyt_P450_sf"/>
</dbReference>
<keyword evidence="8" id="KW-1133">Transmembrane helix</keyword>
<dbReference type="EMBL" id="ML210348">
    <property type="protein sequence ID" value="TFK19307.1"/>
    <property type="molecule type" value="Genomic_DNA"/>
</dbReference>
<comment type="cofactor">
    <cofactor evidence="1 14">
        <name>heme</name>
        <dbReference type="ChEBI" id="CHEBI:30413"/>
    </cofactor>
</comment>